<dbReference type="PANTHER" id="PTHR48106:SF18">
    <property type="entry name" value="QUINONE OXIDOREDUCTASE PIG3"/>
    <property type="match status" value="1"/>
</dbReference>
<dbReference type="Proteomes" id="UP000051655">
    <property type="component" value="Unassembled WGS sequence"/>
</dbReference>
<evidence type="ECO:0000256" key="2">
    <source>
        <dbReference type="ARBA" id="ARBA00023002"/>
    </source>
</evidence>
<dbReference type="InterPro" id="IPR020843">
    <property type="entry name" value="ER"/>
</dbReference>
<gene>
    <name evidence="4" type="ORF">IV73_GL000992</name>
</gene>
<dbReference type="PANTHER" id="PTHR48106">
    <property type="entry name" value="QUINONE OXIDOREDUCTASE PIG3-RELATED"/>
    <property type="match status" value="1"/>
</dbReference>
<dbReference type="SUPFAM" id="SSF50129">
    <property type="entry name" value="GroES-like"/>
    <property type="match status" value="1"/>
</dbReference>
<comment type="caution">
    <text evidence="4">The sequence shown here is derived from an EMBL/GenBank/DDBJ whole genome shotgun (WGS) entry which is preliminary data.</text>
</comment>
<dbReference type="InterPro" id="IPR011032">
    <property type="entry name" value="GroES-like_sf"/>
</dbReference>
<evidence type="ECO:0000259" key="3">
    <source>
        <dbReference type="SMART" id="SM00829"/>
    </source>
</evidence>
<dbReference type="Pfam" id="PF13602">
    <property type="entry name" value="ADH_zinc_N_2"/>
    <property type="match status" value="1"/>
</dbReference>
<dbReference type="PATRIC" id="fig|1616.3.peg.1012"/>
<feature type="domain" description="Enoyl reductase (ER)" evidence="3">
    <location>
        <begin position="10"/>
        <end position="299"/>
    </location>
</feature>
<dbReference type="Gene3D" id="3.40.50.720">
    <property type="entry name" value="NAD(P)-binding Rossmann-like Domain"/>
    <property type="match status" value="1"/>
</dbReference>
<accession>A0A0R2JI44</accession>
<dbReference type="EMBL" id="JQBP01000004">
    <property type="protein sequence ID" value="KRN74869.1"/>
    <property type="molecule type" value="Genomic_DNA"/>
</dbReference>
<dbReference type="OrthoDB" id="9792162at2"/>
<reference evidence="4 5" key="1">
    <citation type="journal article" date="2015" name="Genome Announc.">
        <title>Expanding the biotechnology potential of lactobacilli through comparative genomics of 213 strains and associated genera.</title>
        <authorList>
            <person name="Sun Z."/>
            <person name="Harris H.M."/>
            <person name="McCann A."/>
            <person name="Guo C."/>
            <person name="Argimon S."/>
            <person name="Zhang W."/>
            <person name="Yang X."/>
            <person name="Jeffery I.B."/>
            <person name="Cooney J.C."/>
            <person name="Kagawa T.F."/>
            <person name="Liu W."/>
            <person name="Song Y."/>
            <person name="Salvetti E."/>
            <person name="Wrobel A."/>
            <person name="Rasinkangas P."/>
            <person name="Parkhill J."/>
            <person name="Rea M.C."/>
            <person name="O'Sullivan O."/>
            <person name="Ritari J."/>
            <person name="Douillard F.P."/>
            <person name="Paul Ross R."/>
            <person name="Yang R."/>
            <person name="Briner A.E."/>
            <person name="Felis G.E."/>
            <person name="de Vos W.M."/>
            <person name="Barrangou R."/>
            <person name="Klaenhammer T.R."/>
            <person name="Caufield P.W."/>
            <person name="Cui Y."/>
            <person name="Zhang H."/>
            <person name="O'Toole P.W."/>
        </authorList>
    </citation>
    <scope>NUCLEOTIDE SEQUENCE [LARGE SCALE GENOMIC DNA]</scope>
    <source>
        <strain evidence="4 5">DSM 20593</strain>
    </source>
</reference>
<keyword evidence="1" id="KW-0521">NADP</keyword>
<sequence length="306" mass="32759">MQAVQINQFGSVDVMEMAEVALPKLGDHQVMVQNYAVAIDPYDVKYVAGVFGPNDKWPVIPGSSVAGRVTALGAAVKDFQVGDRVVATRHLNTYAEFVPVDEKVLAKIPAQIDDTAAVAVALGGATGYQMIVERLKVQAGEQVLIQGGAGQVGAMAVQAAVERGAEVTATASPKDFAQVQALGATHVLDYHTVDYQQLPAFDAILDPIGGEVVVKEVISLKPTGHLLALGPVPADLADDKRVEHTYSRISRSTLESVLDHLAQKKWQVQIGQVVPFTLANLQEQHRLARTNQLVGKSILTFQPEKS</sequence>
<evidence type="ECO:0000256" key="1">
    <source>
        <dbReference type="ARBA" id="ARBA00022857"/>
    </source>
</evidence>
<dbReference type="SMART" id="SM00829">
    <property type="entry name" value="PKS_ER"/>
    <property type="match status" value="1"/>
</dbReference>
<evidence type="ECO:0000313" key="4">
    <source>
        <dbReference type="EMBL" id="KRN74869.1"/>
    </source>
</evidence>
<evidence type="ECO:0000313" key="5">
    <source>
        <dbReference type="Proteomes" id="UP000051655"/>
    </source>
</evidence>
<name>A0A0R2JI44_9LACO</name>
<dbReference type="Pfam" id="PF08240">
    <property type="entry name" value="ADH_N"/>
    <property type="match status" value="1"/>
</dbReference>
<dbReference type="InterPro" id="IPR036291">
    <property type="entry name" value="NAD(P)-bd_dom_sf"/>
</dbReference>
<protein>
    <recommendedName>
        <fullName evidence="3">Enoyl reductase (ER) domain-containing protein</fullName>
    </recommendedName>
</protein>
<dbReference type="STRING" id="1616.IV73_GL000992"/>
<keyword evidence="5" id="KW-1185">Reference proteome</keyword>
<proteinExistence type="predicted"/>
<keyword evidence="2" id="KW-0560">Oxidoreductase</keyword>
<organism evidence="4 5">
    <name type="scientific">Weissella kandleri</name>
    <dbReference type="NCBI Taxonomy" id="1616"/>
    <lineage>
        <taxon>Bacteria</taxon>
        <taxon>Bacillati</taxon>
        <taxon>Bacillota</taxon>
        <taxon>Bacilli</taxon>
        <taxon>Lactobacillales</taxon>
        <taxon>Lactobacillaceae</taxon>
        <taxon>Weissella</taxon>
    </lineage>
</organism>
<dbReference type="GO" id="GO:0070402">
    <property type="term" value="F:NADPH binding"/>
    <property type="evidence" value="ECO:0007669"/>
    <property type="project" value="TreeGrafter"/>
</dbReference>
<dbReference type="AlphaFoldDB" id="A0A0R2JI44"/>
<dbReference type="SUPFAM" id="SSF51735">
    <property type="entry name" value="NAD(P)-binding Rossmann-fold domains"/>
    <property type="match status" value="1"/>
</dbReference>
<dbReference type="InterPro" id="IPR013154">
    <property type="entry name" value="ADH-like_N"/>
</dbReference>
<dbReference type="GO" id="GO:0016651">
    <property type="term" value="F:oxidoreductase activity, acting on NAD(P)H"/>
    <property type="evidence" value="ECO:0007669"/>
    <property type="project" value="TreeGrafter"/>
</dbReference>
<dbReference type="Gene3D" id="3.90.180.10">
    <property type="entry name" value="Medium-chain alcohol dehydrogenases, catalytic domain"/>
    <property type="match status" value="1"/>
</dbReference>
<dbReference type="CDD" id="cd05289">
    <property type="entry name" value="MDR_like_2"/>
    <property type="match status" value="1"/>
</dbReference>
<dbReference type="RefSeq" id="WP_057755572.1">
    <property type="nucleotide sequence ID" value="NZ_JQBP01000004.1"/>
</dbReference>